<dbReference type="InterPro" id="IPR011989">
    <property type="entry name" value="ARM-like"/>
</dbReference>
<dbReference type="Proteomes" id="UP001163046">
    <property type="component" value="Unassembled WGS sequence"/>
</dbReference>
<reference evidence="2" key="1">
    <citation type="submission" date="2023-01" db="EMBL/GenBank/DDBJ databases">
        <title>Genome assembly of the deep-sea coral Lophelia pertusa.</title>
        <authorList>
            <person name="Herrera S."/>
            <person name="Cordes E."/>
        </authorList>
    </citation>
    <scope>NUCLEOTIDE SEQUENCE</scope>
    <source>
        <strain evidence="2">USNM1676648</strain>
        <tissue evidence="2">Polyp</tissue>
    </source>
</reference>
<dbReference type="AlphaFoldDB" id="A0A9X0CP79"/>
<dbReference type="EMBL" id="MU827303">
    <property type="protein sequence ID" value="KAJ7365309.1"/>
    <property type="molecule type" value="Genomic_DNA"/>
</dbReference>
<evidence type="ECO:0000313" key="2">
    <source>
        <dbReference type="EMBL" id="KAJ7365309.1"/>
    </source>
</evidence>
<proteinExistence type="predicted"/>
<dbReference type="InterPro" id="IPR016024">
    <property type="entry name" value="ARM-type_fold"/>
</dbReference>
<keyword evidence="3" id="KW-1185">Reference proteome</keyword>
<sequence length="398" mass="44055">MSILSQLDIVIRLDMLLSIFIKVVQNSSEFSEGVATMFPFPMFTVQSPLTPTAEGSLMATPVSGVSIELAELSSNLSCFIMELDLLVKQVNIQFTRDKHVPNSAERENIKKLLQCMLDISWAGNHGDHSTYMVQAGAHVTGDCVSRGWALPEEEVLSHVAYGGLFRTSSSNKGVSSRSLSSSKSQVETIDEEVFKEAQQEPPDVTDSCHGDNDPEPESVPSEPDTPSEINENVISFAAMSSMTASIGSWRSGTSSSSWGVVCDNFPQLSLLLGFLKELPRQEDHNVQLSILRCLKVLVLRGDYLRIAMNADGDFLAYLQEIFFIPNIWELLQAEHSEMSQLCVQILLHCICLPYGAEKLCDEVESAFADDDWRERSSAVEKVTIIARFLEKKTSNQTT</sequence>
<dbReference type="OrthoDB" id="6021782at2759"/>
<feature type="compositionally biased region" description="Low complexity" evidence="1">
    <location>
        <begin position="169"/>
        <end position="184"/>
    </location>
</feature>
<organism evidence="2 3">
    <name type="scientific">Desmophyllum pertusum</name>
    <dbReference type="NCBI Taxonomy" id="174260"/>
    <lineage>
        <taxon>Eukaryota</taxon>
        <taxon>Metazoa</taxon>
        <taxon>Cnidaria</taxon>
        <taxon>Anthozoa</taxon>
        <taxon>Hexacorallia</taxon>
        <taxon>Scleractinia</taxon>
        <taxon>Caryophylliina</taxon>
        <taxon>Caryophylliidae</taxon>
        <taxon>Desmophyllum</taxon>
    </lineage>
</organism>
<evidence type="ECO:0000256" key="1">
    <source>
        <dbReference type="SAM" id="MobiDB-lite"/>
    </source>
</evidence>
<accession>A0A9X0CP79</accession>
<dbReference type="Gene3D" id="1.25.10.10">
    <property type="entry name" value="Leucine-rich Repeat Variant"/>
    <property type="match status" value="1"/>
</dbReference>
<protein>
    <submittedName>
        <fullName evidence="2">Response to drug</fullName>
    </submittedName>
</protein>
<dbReference type="PANTHER" id="PTHR21696:SF2">
    <property type="entry name" value="PROTEIN UNC-79 HOMOLOG"/>
    <property type="match status" value="1"/>
</dbReference>
<feature type="compositionally biased region" description="Low complexity" evidence="1">
    <location>
        <begin position="218"/>
        <end position="228"/>
    </location>
</feature>
<gene>
    <name evidence="2" type="primary">unc-79_2</name>
    <name evidence="2" type="ORF">OS493_005413</name>
</gene>
<comment type="caution">
    <text evidence="2">The sequence shown here is derived from an EMBL/GenBank/DDBJ whole genome shotgun (WGS) entry which is preliminary data.</text>
</comment>
<dbReference type="InterPro" id="IPR024855">
    <property type="entry name" value="UNC79"/>
</dbReference>
<evidence type="ECO:0000313" key="3">
    <source>
        <dbReference type="Proteomes" id="UP001163046"/>
    </source>
</evidence>
<dbReference type="PANTHER" id="PTHR21696">
    <property type="entry name" value="PROTEIN UNC-79 HOMOLOG"/>
    <property type="match status" value="1"/>
</dbReference>
<name>A0A9X0CP79_9CNID</name>
<feature type="region of interest" description="Disordered" evidence="1">
    <location>
        <begin position="169"/>
        <end position="228"/>
    </location>
</feature>
<dbReference type="SUPFAM" id="SSF48371">
    <property type="entry name" value="ARM repeat"/>
    <property type="match status" value="1"/>
</dbReference>